<evidence type="ECO:0000313" key="2">
    <source>
        <dbReference type="Proteomes" id="UP000256429"/>
    </source>
</evidence>
<dbReference type="Proteomes" id="UP000256429">
    <property type="component" value="Unassembled WGS sequence"/>
</dbReference>
<dbReference type="OrthoDB" id="1367720at2"/>
<comment type="caution">
    <text evidence="1">The sequence shown here is derived from an EMBL/GenBank/DDBJ whole genome shotgun (WGS) entry which is preliminary data.</text>
</comment>
<dbReference type="EMBL" id="QTTQ01000010">
    <property type="protein sequence ID" value="REE81620.1"/>
    <property type="molecule type" value="Genomic_DNA"/>
</dbReference>
<dbReference type="RefSeq" id="WP_115879073.1">
    <property type="nucleotide sequence ID" value="NZ_QTTQ01000010.1"/>
</dbReference>
<evidence type="ECO:0000313" key="1">
    <source>
        <dbReference type="EMBL" id="REE81620.1"/>
    </source>
</evidence>
<proteinExistence type="predicted"/>
<organism evidence="1 2">
    <name type="scientific">Lutibacter oceani</name>
    <dbReference type="NCBI Taxonomy" id="1853311"/>
    <lineage>
        <taxon>Bacteria</taxon>
        <taxon>Pseudomonadati</taxon>
        <taxon>Bacteroidota</taxon>
        <taxon>Flavobacteriia</taxon>
        <taxon>Flavobacteriales</taxon>
        <taxon>Flavobacteriaceae</taxon>
        <taxon>Lutibacter</taxon>
    </lineage>
</organism>
<accession>A0A3D9RNX5</accession>
<reference evidence="1 2" key="1">
    <citation type="submission" date="2018-08" db="EMBL/GenBank/DDBJ databases">
        <title>Genomic Encyclopedia of Type Strains, Phase III (KMG-III): the genomes of soil and plant-associated and newly described type strains.</title>
        <authorList>
            <person name="Whitman W."/>
        </authorList>
    </citation>
    <scope>NUCLEOTIDE SEQUENCE [LARGE SCALE GENOMIC DNA]</scope>
    <source>
        <strain evidence="1 2">325-5</strain>
    </source>
</reference>
<sequence length="125" mass="15025">MKKTVLLIFVILFASILSLESCGPVVFSSRLGAPPPNWFYPNRVETVRYVYFPDYEIYYDFSLRNYIYFDNGAWLSVEILPKRFNGINLRRSRQVRIKDYFGDNIKRYHNDNVIKRRNPSSKRYH</sequence>
<protein>
    <submittedName>
        <fullName evidence="1">Uncharacterized protein</fullName>
    </submittedName>
</protein>
<keyword evidence="2" id="KW-1185">Reference proteome</keyword>
<gene>
    <name evidence="1" type="ORF">BX611_1155</name>
</gene>
<name>A0A3D9RNX5_9FLAO</name>
<dbReference type="AlphaFoldDB" id="A0A3D9RNX5"/>